<protein>
    <submittedName>
        <fullName evidence="3">Uncharacterized protein</fullName>
    </submittedName>
</protein>
<gene>
    <name evidence="3" type="ORF">COC42_04470</name>
</gene>
<organism evidence="3 4">
    <name type="scientific">Sphingomonas spermidinifaciens</name>
    <dbReference type="NCBI Taxonomy" id="1141889"/>
    <lineage>
        <taxon>Bacteria</taxon>
        <taxon>Pseudomonadati</taxon>
        <taxon>Pseudomonadota</taxon>
        <taxon>Alphaproteobacteria</taxon>
        <taxon>Sphingomonadales</taxon>
        <taxon>Sphingomonadaceae</taxon>
        <taxon>Sphingomonas</taxon>
    </lineage>
</organism>
<accession>A0A2A4B6N5</accession>
<feature type="region of interest" description="Disordered" evidence="1">
    <location>
        <begin position="36"/>
        <end position="60"/>
    </location>
</feature>
<evidence type="ECO:0000313" key="4">
    <source>
        <dbReference type="Proteomes" id="UP000218366"/>
    </source>
</evidence>
<dbReference type="OrthoDB" id="7511104at2"/>
<reference evidence="3 4" key="1">
    <citation type="submission" date="2017-09" db="EMBL/GenBank/DDBJ databases">
        <title>Sphingomonas spermidinifaciens 9NM-10, whole genome shotgun sequence.</title>
        <authorList>
            <person name="Feng G."/>
            <person name="Zhu H."/>
        </authorList>
    </citation>
    <scope>NUCLEOTIDE SEQUENCE [LARGE SCALE GENOMIC DNA]</scope>
    <source>
        <strain evidence="3 4">9NM-10</strain>
    </source>
</reference>
<feature type="transmembrane region" description="Helical" evidence="2">
    <location>
        <begin position="6"/>
        <end position="27"/>
    </location>
</feature>
<keyword evidence="2" id="KW-1133">Transmembrane helix</keyword>
<evidence type="ECO:0000256" key="2">
    <source>
        <dbReference type="SAM" id="Phobius"/>
    </source>
</evidence>
<dbReference type="RefSeq" id="WP_096342025.1">
    <property type="nucleotide sequence ID" value="NZ_NWMW01000001.1"/>
</dbReference>
<dbReference type="Proteomes" id="UP000218366">
    <property type="component" value="Unassembled WGS sequence"/>
</dbReference>
<sequence length="60" mass="6544">MSDHVFGILDMALVAVVVFGLGIWQLVSINREIAKDRSPEGARHPIGEHGLDNGRPKPPE</sequence>
<dbReference type="EMBL" id="NWMW01000001">
    <property type="protein sequence ID" value="PCD03622.1"/>
    <property type="molecule type" value="Genomic_DNA"/>
</dbReference>
<name>A0A2A4B6N5_9SPHN</name>
<proteinExistence type="predicted"/>
<evidence type="ECO:0000313" key="3">
    <source>
        <dbReference type="EMBL" id="PCD03622.1"/>
    </source>
</evidence>
<comment type="caution">
    <text evidence="3">The sequence shown here is derived from an EMBL/GenBank/DDBJ whole genome shotgun (WGS) entry which is preliminary data.</text>
</comment>
<dbReference type="AlphaFoldDB" id="A0A2A4B6N5"/>
<keyword evidence="4" id="KW-1185">Reference proteome</keyword>
<evidence type="ECO:0000256" key="1">
    <source>
        <dbReference type="SAM" id="MobiDB-lite"/>
    </source>
</evidence>
<keyword evidence="2" id="KW-0812">Transmembrane</keyword>
<keyword evidence="2" id="KW-0472">Membrane</keyword>